<evidence type="ECO:0000313" key="2">
    <source>
        <dbReference type="EMBL" id="OLQ13406.1"/>
    </source>
</evidence>
<dbReference type="EMBL" id="LSRX01000029">
    <property type="protein sequence ID" value="OLQ13406.1"/>
    <property type="molecule type" value="Genomic_DNA"/>
</dbReference>
<keyword evidence="1" id="KW-0472">Membrane</keyword>
<gene>
    <name evidence="2" type="ORF">AK812_SmicGene2587</name>
</gene>
<dbReference type="Proteomes" id="UP000186817">
    <property type="component" value="Unassembled WGS sequence"/>
</dbReference>
<reference evidence="2 3" key="1">
    <citation type="submission" date="2016-02" db="EMBL/GenBank/DDBJ databases">
        <title>Genome analysis of coral dinoflagellate symbionts highlights evolutionary adaptations to a symbiotic lifestyle.</title>
        <authorList>
            <person name="Aranda M."/>
            <person name="Li Y."/>
            <person name="Liew Y.J."/>
            <person name="Baumgarten S."/>
            <person name="Simakov O."/>
            <person name="Wilson M."/>
            <person name="Piel J."/>
            <person name="Ashoor H."/>
            <person name="Bougouffa S."/>
            <person name="Bajic V.B."/>
            <person name="Ryu T."/>
            <person name="Ravasi T."/>
            <person name="Bayer T."/>
            <person name="Micklem G."/>
            <person name="Kim H."/>
            <person name="Bhak J."/>
            <person name="Lajeunesse T.C."/>
            <person name="Voolstra C.R."/>
        </authorList>
    </citation>
    <scope>NUCLEOTIDE SEQUENCE [LARGE SCALE GENOMIC DNA]</scope>
    <source>
        <strain evidence="2 3">CCMP2467</strain>
    </source>
</reference>
<evidence type="ECO:0000256" key="1">
    <source>
        <dbReference type="SAM" id="Phobius"/>
    </source>
</evidence>
<feature type="transmembrane region" description="Helical" evidence="1">
    <location>
        <begin position="681"/>
        <end position="702"/>
    </location>
</feature>
<accession>A0A1Q9F113</accession>
<name>A0A1Q9F113_SYMMI</name>
<feature type="transmembrane region" description="Helical" evidence="1">
    <location>
        <begin position="476"/>
        <end position="498"/>
    </location>
</feature>
<keyword evidence="1" id="KW-1133">Transmembrane helix</keyword>
<feature type="transmembrane region" description="Helical" evidence="1">
    <location>
        <begin position="364"/>
        <end position="383"/>
    </location>
</feature>
<keyword evidence="1" id="KW-0812">Transmembrane</keyword>
<comment type="caution">
    <text evidence="2">The sequence shown here is derived from an EMBL/GenBank/DDBJ whole genome shotgun (WGS) entry which is preliminary data.</text>
</comment>
<keyword evidence="3" id="KW-1185">Reference proteome</keyword>
<feature type="transmembrane region" description="Helical" evidence="1">
    <location>
        <begin position="618"/>
        <end position="639"/>
    </location>
</feature>
<dbReference type="AlphaFoldDB" id="A0A1Q9F113"/>
<organism evidence="2 3">
    <name type="scientific">Symbiodinium microadriaticum</name>
    <name type="common">Dinoflagellate</name>
    <name type="synonym">Zooxanthella microadriatica</name>
    <dbReference type="NCBI Taxonomy" id="2951"/>
    <lineage>
        <taxon>Eukaryota</taxon>
        <taxon>Sar</taxon>
        <taxon>Alveolata</taxon>
        <taxon>Dinophyceae</taxon>
        <taxon>Suessiales</taxon>
        <taxon>Symbiodiniaceae</taxon>
        <taxon>Symbiodinium</taxon>
    </lineage>
</organism>
<protein>
    <submittedName>
        <fullName evidence="2">Uncharacterized protein</fullName>
    </submittedName>
</protein>
<sequence>MRHGCIRELCCPASRPLQSVLVRESSIARWPHAQPAIEKDKVLAAFLLSSYLEYLCLVLASLANSLNMGGSMWQEHLRFFRHFRFMPEAGHRGGYNQTATERIFVNTVRGAMLSMRKQRGRVPDVFLATESMEDGIVLTCIRECAPLGMALSSCIRKLVQLGGEENNSIRVRELLVDGFGARVLTSQAGVVGIRLWVLGRFRNLAFFSAAMATPSAECLGRVIDSPFDEDAVSEAINLKVDAVQSNRTSISGSSLVDAIVKTLQTMQAIRPDVIRAARAHTMLRHFGRAFRGNAEGLHELSFAVKKIDEFWSHSWQTSAWMKVSTLWFVNNGYAAAVIGMICAVAACVLCLLEVLPLELAAGVRYPWCALFGTLGYCPTLLFWRPRRKVFVDVVCIDQADEEFKAMALVSLPAILQRSEGMLVVWDATWASRLWCVFELAAFLHSRGPNQKVKLLIRPIILGPCLLDHAENWQSTLGVVLIVASFCLVISTHLIRVFCRSIDSLQKQLENFRVEDTRCTCCECNHIQTDTGQPMMCDRKVLTEVIISWFGSIETFEEEVRGRVRATLLRQIFNVRFVYFQLCAVASCVLWFFMDRAVWDVAYGRVGVTEGLLAGLRALVWWLALEPTVFILGVGLCWLFRNRCSKYLALDVYVTANLMGLPSIVLIGLVLLEVLLKPQASIQGGMMFAAVMACIVVASWYFVCRCFPR</sequence>
<feature type="transmembrane region" description="Helical" evidence="1">
    <location>
        <begin position="651"/>
        <end position="675"/>
    </location>
</feature>
<dbReference type="OrthoDB" id="427645at2759"/>
<evidence type="ECO:0000313" key="3">
    <source>
        <dbReference type="Proteomes" id="UP000186817"/>
    </source>
</evidence>
<feature type="transmembrane region" description="Helical" evidence="1">
    <location>
        <begin position="572"/>
        <end position="593"/>
    </location>
</feature>
<feature type="transmembrane region" description="Helical" evidence="1">
    <location>
        <begin position="332"/>
        <end position="352"/>
    </location>
</feature>
<proteinExistence type="predicted"/>